<evidence type="ECO:0000313" key="1">
    <source>
        <dbReference type="EMBL" id="QVJ01326.1"/>
    </source>
</evidence>
<name>A0A975QJ62_9ACTN</name>
<dbReference type="KEGG" id="nec:KGD82_24955"/>
<dbReference type="EMBL" id="CP074402">
    <property type="protein sequence ID" value="QVJ01326.1"/>
    <property type="molecule type" value="Genomic_DNA"/>
</dbReference>
<dbReference type="AlphaFoldDB" id="A0A975QJ62"/>
<accession>A0A975QJ62</accession>
<evidence type="ECO:0000313" key="2">
    <source>
        <dbReference type="Proteomes" id="UP000682416"/>
    </source>
</evidence>
<protein>
    <submittedName>
        <fullName evidence="1">Uncharacterized protein</fullName>
    </submittedName>
</protein>
<sequence>MDEMPCGYVAAVILHPGIWWGHGPRQVLGWFSEARRRGLRVLAPGSPWLGLLVAADTVIGDPGSMTAYAAGLGAAPLLAGGISDIAPGSTPELLHRIARHYQETVPIWRQIEEASARWGSEQALRVHSRLTSEPGRSARLLRQVMYQLMDLPEPGQPARLEPLRFPEFVTADSLRGLSAEGRVA</sequence>
<keyword evidence="2" id="KW-1185">Reference proteome</keyword>
<gene>
    <name evidence="1" type="ORF">KGD82_24955</name>
</gene>
<dbReference type="Proteomes" id="UP000682416">
    <property type="component" value="Chromosome"/>
</dbReference>
<reference evidence="1" key="1">
    <citation type="submission" date="2021-05" db="EMBL/GenBank/DDBJ databases">
        <authorList>
            <person name="Kaiqin L."/>
            <person name="Jian G."/>
        </authorList>
    </citation>
    <scope>NUCLEOTIDE SEQUENCE</scope>
    <source>
        <strain evidence="1">HDS5</strain>
    </source>
</reference>
<organism evidence="1 2">
    <name type="scientific">Nocardiopsis eucommiae</name>
    <dbReference type="NCBI Taxonomy" id="2831970"/>
    <lineage>
        <taxon>Bacteria</taxon>
        <taxon>Bacillati</taxon>
        <taxon>Actinomycetota</taxon>
        <taxon>Actinomycetes</taxon>
        <taxon>Streptosporangiales</taxon>
        <taxon>Nocardiopsidaceae</taxon>
        <taxon>Nocardiopsis</taxon>
    </lineage>
</organism>
<proteinExistence type="predicted"/>